<accession>A0A1K0FD90</accession>
<organism evidence="1 2">
    <name type="scientific">Couchioplanes caeruleus subsp. caeruleus</name>
    <dbReference type="NCBI Taxonomy" id="56427"/>
    <lineage>
        <taxon>Bacteria</taxon>
        <taxon>Bacillati</taxon>
        <taxon>Actinomycetota</taxon>
        <taxon>Actinomycetes</taxon>
        <taxon>Micromonosporales</taxon>
        <taxon>Micromonosporaceae</taxon>
        <taxon>Couchioplanes</taxon>
    </lineage>
</organism>
<name>A0A1K0FD90_9ACTN</name>
<reference evidence="1 2" key="1">
    <citation type="submission" date="2016-09" db="EMBL/GenBank/DDBJ databases">
        <title>Couchioplanes caeruleus draft genome sequence.</title>
        <authorList>
            <person name="Sheehan J."/>
            <person name="Caffrey P."/>
        </authorList>
    </citation>
    <scope>NUCLEOTIDE SEQUENCE [LARGE SCALE GENOMIC DNA]</scope>
    <source>
        <strain evidence="1 2">DSM 43634</strain>
    </source>
</reference>
<gene>
    <name evidence="1" type="ORF">BG844_30545</name>
</gene>
<evidence type="ECO:0000313" key="1">
    <source>
        <dbReference type="EMBL" id="OJF10712.1"/>
    </source>
</evidence>
<sequence length="179" mass="20246">MWGTKPFADEVTIGPDGITLRWPLGSAEERYSGTWIAWSAVRDADPDMFPPELRLTDGRTVFISRERQAELAVALTAAQVPVRKRGDVWSNLLEPFLDIDYDEVTRAGCESKLHAWGFDDQEIKQIRDRVWDWMTALTLATSEWGNYGHHDVLLAAGNLPAERYLAFRAWADTIAARAP</sequence>
<dbReference type="Proteomes" id="UP000182486">
    <property type="component" value="Unassembled WGS sequence"/>
</dbReference>
<dbReference type="AlphaFoldDB" id="A0A1K0FD90"/>
<evidence type="ECO:0000313" key="2">
    <source>
        <dbReference type="Proteomes" id="UP000182486"/>
    </source>
</evidence>
<proteinExistence type="predicted"/>
<dbReference type="EMBL" id="MEIA01000462">
    <property type="protein sequence ID" value="OJF10712.1"/>
    <property type="molecule type" value="Genomic_DNA"/>
</dbReference>
<protein>
    <submittedName>
        <fullName evidence="1">Uncharacterized protein</fullName>
    </submittedName>
</protein>
<comment type="caution">
    <text evidence="1">The sequence shown here is derived from an EMBL/GenBank/DDBJ whole genome shotgun (WGS) entry which is preliminary data.</text>
</comment>
<keyword evidence="2" id="KW-1185">Reference proteome</keyword>
<dbReference type="RefSeq" id="WP_071808790.1">
    <property type="nucleotide sequence ID" value="NZ_MEIA01000462.1"/>
</dbReference>